<comment type="caution">
    <text evidence="2">The sequence shown here is derived from an EMBL/GenBank/DDBJ whole genome shotgun (WGS) entry which is preliminary data.</text>
</comment>
<feature type="transmembrane region" description="Helical" evidence="1">
    <location>
        <begin position="32"/>
        <end position="52"/>
    </location>
</feature>
<dbReference type="Proteomes" id="UP000436694">
    <property type="component" value="Unassembled WGS sequence"/>
</dbReference>
<proteinExistence type="predicted"/>
<accession>A0A844B4X9</accession>
<sequence length="112" mass="12333">MTSDRSELSPEPSYREPRFLARLNRNTLRTRWISAGPLALLMAILSMASLPHIWPPGEGGVDHLVMPVVLFPLIWAVLVVLPLLPERPGKFLVVYSVTIVVELALLVAGLVA</sequence>
<keyword evidence="3" id="KW-1185">Reference proteome</keyword>
<feature type="transmembrane region" description="Helical" evidence="1">
    <location>
        <begin position="91"/>
        <end position="111"/>
    </location>
</feature>
<feature type="transmembrane region" description="Helical" evidence="1">
    <location>
        <begin position="64"/>
        <end position="84"/>
    </location>
</feature>
<keyword evidence="1" id="KW-1133">Transmembrane helix</keyword>
<evidence type="ECO:0000313" key="2">
    <source>
        <dbReference type="EMBL" id="MQY44426.1"/>
    </source>
</evidence>
<organism evidence="2 3">
    <name type="scientific">Tritonibacter aquimaris</name>
    <dbReference type="NCBI Taxonomy" id="2663379"/>
    <lineage>
        <taxon>Bacteria</taxon>
        <taxon>Pseudomonadati</taxon>
        <taxon>Pseudomonadota</taxon>
        <taxon>Alphaproteobacteria</taxon>
        <taxon>Rhodobacterales</taxon>
        <taxon>Paracoccaceae</taxon>
        <taxon>Tritonibacter</taxon>
    </lineage>
</organism>
<keyword evidence="1" id="KW-0812">Transmembrane</keyword>
<evidence type="ECO:0000313" key="3">
    <source>
        <dbReference type="Proteomes" id="UP000436694"/>
    </source>
</evidence>
<dbReference type="RefSeq" id="WP_153549318.1">
    <property type="nucleotide sequence ID" value="NZ_WIXK01000016.1"/>
</dbReference>
<dbReference type="EMBL" id="WIXK01000016">
    <property type="protein sequence ID" value="MQY44426.1"/>
    <property type="molecule type" value="Genomic_DNA"/>
</dbReference>
<evidence type="ECO:0000256" key="1">
    <source>
        <dbReference type="SAM" id="Phobius"/>
    </source>
</evidence>
<gene>
    <name evidence="2" type="ORF">GG681_17420</name>
</gene>
<protein>
    <submittedName>
        <fullName evidence="2">Uncharacterized protein</fullName>
    </submittedName>
</protein>
<reference evidence="2 3" key="1">
    <citation type="submission" date="2019-10" db="EMBL/GenBank/DDBJ databases">
        <title>Epibacterium sp. nov., isolated from seawater.</title>
        <authorList>
            <person name="Zhang X."/>
            <person name="Li N."/>
        </authorList>
    </citation>
    <scope>NUCLEOTIDE SEQUENCE [LARGE SCALE GENOMIC DNA]</scope>
    <source>
        <strain evidence="2 3">SM1969</strain>
    </source>
</reference>
<name>A0A844B4X9_9RHOB</name>
<keyword evidence="1" id="KW-0472">Membrane</keyword>
<dbReference type="AlphaFoldDB" id="A0A844B4X9"/>